<dbReference type="PATRIC" id="fig|1359196.3.peg.262"/>
<protein>
    <submittedName>
        <fullName evidence="1">Uncharacterized protein</fullName>
    </submittedName>
</protein>
<dbReference type="RefSeq" id="WP_231564246.1">
    <property type="nucleotide sequence ID" value="NZ_LANQ01000001.1"/>
</dbReference>
<evidence type="ECO:0000313" key="1">
    <source>
        <dbReference type="EMBL" id="KJV57911.1"/>
    </source>
</evidence>
<proteinExistence type="predicted"/>
<dbReference type="Proteomes" id="UP000033475">
    <property type="component" value="Unassembled WGS sequence"/>
</dbReference>
<sequence length="63" mass="7572">MTKDEIAELFKKCLALHNRYQYQEEKANLRKFVETDPEDFQILLKLIIKLKNITIGKLKFFIV</sequence>
<dbReference type="EMBL" id="LANQ01000001">
    <property type="protein sequence ID" value="KJV57911.1"/>
    <property type="molecule type" value="Genomic_DNA"/>
</dbReference>
<comment type="caution">
    <text evidence="1">The sequence shown here is derived from an EMBL/GenBank/DDBJ whole genome shotgun (WGS) entry which is preliminary data.</text>
</comment>
<organism evidence="1 2">
    <name type="scientific">Rickettsia felis str. Pedreira</name>
    <dbReference type="NCBI Taxonomy" id="1359196"/>
    <lineage>
        <taxon>Bacteria</taxon>
        <taxon>Pseudomonadati</taxon>
        <taxon>Pseudomonadota</taxon>
        <taxon>Alphaproteobacteria</taxon>
        <taxon>Rickettsiales</taxon>
        <taxon>Rickettsiaceae</taxon>
        <taxon>Rickettsieae</taxon>
        <taxon>Rickettsia</taxon>
        <taxon>spotted fever group</taxon>
    </lineage>
</organism>
<name>A0A0F3MQH2_RICFI</name>
<gene>
    <name evidence="1" type="ORF">RFEPED_0282</name>
</gene>
<accession>A0A0F3MQH2</accession>
<reference evidence="1 2" key="1">
    <citation type="submission" date="2015-01" db="EMBL/GenBank/DDBJ databases">
        <title>Genome Sequencing of Rickettsiales.</title>
        <authorList>
            <person name="Daugherty S.C."/>
            <person name="Su Q."/>
            <person name="Abolude K."/>
            <person name="Beier-Sexton M."/>
            <person name="Carlyon J.A."/>
            <person name="Carter R."/>
            <person name="Day N.P."/>
            <person name="Dumler S.J."/>
            <person name="Dyachenko V."/>
            <person name="Godinez A."/>
            <person name="Kurtti T.J."/>
            <person name="Lichay M."/>
            <person name="Mullins K.E."/>
            <person name="Ott S."/>
            <person name="Pappas-Brown V."/>
            <person name="Paris D.H."/>
            <person name="Patel P."/>
            <person name="Richards A.L."/>
            <person name="Sadzewicz L."/>
            <person name="Sears K."/>
            <person name="Seidman D."/>
            <person name="Sengamalay N."/>
            <person name="Stenos J."/>
            <person name="Tallon L.J."/>
            <person name="Vincent G."/>
            <person name="Fraser C.M."/>
            <person name="Munderloh U."/>
            <person name="Dunning-Hotopp J.C."/>
        </authorList>
    </citation>
    <scope>NUCLEOTIDE SEQUENCE [LARGE SCALE GENOMIC DNA]</scope>
    <source>
        <strain evidence="1 2">Pedreira</strain>
    </source>
</reference>
<evidence type="ECO:0000313" key="2">
    <source>
        <dbReference type="Proteomes" id="UP000033475"/>
    </source>
</evidence>
<dbReference type="AlphaFoldDB" id="A0A0F3MQH2"/>